<comment type="subunit">
    <text evidence="9">Component of the Sec protein translocase complex. Heterotrimer consisting of SecY, SecE and SecG subunits. The heterotrimers can form oligomers, although 1 heterotrimer is thought to be able to translocate proteins. Interacts with the ribosome. Interacts with SecDF, and other proteins may be involved. Interacts with SecA.</text>
</comment>
<evidence type="ECO:0000313" key="11">
    <source>
        <dbReference type="Proteomes" id="UP001163687"/>
    </source>
</evidence>
<gene>
    <name evidence="9" type="primary">secE</name>
    <name evidence="10" type="ORF">caldi_32480</name>
</gene>
<evidence type="ECO:0000256" key="8">
    <source>
        <dbReference type="ARBA" id="ARBA00023136"/>
    </source>
</evidence>
<keyword evidence="2 9" id="KW-0813">Transport</keyword>
<dbReference type="GO" id="GO:0005886">
    <property type="term" value="C:plasma membrane"/>
    <property type="evidence" value="ECO:0007669"/>
    <property type="project" value="UniProtKB-SubCell"/>
</dbReference>
<dbReference type="PRINTS" id="PR01650">
    <property type="entry name" value="SECETRNLCASE"/>
</dbReference>
<evidence type="ECO:0000256" key="4">
    <source>
        <dbReference type="ARBA" id="ARBA00022692"/>
    </source>
</evidence>
<dbReference type="KEGG" id="cmic:caldi_32480"/>
<dbReference type="Pfam" id="PF00584">
    <property type="entry name" value="SecE"/>
    <property type="match status" value="1"/>
</dbReference>
<keyword evidence="5 9" id="KW-0653">Protein transport</keyword>
<accession>A0AA35CP48</accession>
<evidence type="ECO:0000256" key="7">
    <source>
        <dbReference type="ARBA" id="ARBA00023010"/>
    </source>
</evidence>
<keyword evidence="8 9" id="KW-0472">Membrane</keyword>
<keyword evidence="7 9" id="KW-0811">Translocation</keyword>
<comment type="similarity">
    <text evidence="9">Belongs to the SecE/SEC61-gamma family.</text>
</comment>
<keyword evidence="4 9" id="KW-0812">Transmembrane</keyword>
<dbReference type="GO" id="GO:0065002">
    <property type="term" value="P:intracellular protein transmembrane transport"/>
    <property type="evidence" value="ECO:0007669"/>
    <property type="project" value="UniProtKB-UniRule"/>
</dbReference>
<dbReference type="PANTHER" id="PTHR33910:SF1">
    <property type="entry name" value="PROTEIN TRANSLOCASE SUBUNIT SECE"/>
    <property type="match status" value="1"/>
</dbReference>
<dbReference type="AlphaFoldDB" id="A0AA35CP48"/>
<dbReference type="HAMAP" id="MF_00422">
    <property type="entry name" value="SecE"/>
    <property type="match status" value="1"/>
</dbReference>
<evidence type="ECO:0000256" key="2">
    <source>
        <dbReference type="ARBA" id="ARBA00022448"/>
    </source>
</evidence>
<dbReference type="EMBL" id="AP025628">
    <property type="protein sequence ID" value="BDG62158.1"/>
    <property type="molecule type" value="Genomic_DNA"/>
</dbReference>
<comment type="subcellular location">
    <subcellularLocation>
        <location evidence="9">Cell membrane</location>
        <topology evidence="9">Single-pass membrane protein</topology>
    </subcellularLocation>
    <subcellularLocation>
        <location evidence="1">Membrane</location>
    </subcellularLocation>
</comment>
<dbReference type="GO" id="GO:0009306">
    <property type="term" value="P:protein secretion"/>
    <property type="evidence" value="ECO:0007669"/>
    <property type="project" value="UniProtKB-UniRule"/>
</dbReference>
<evidence type="ECO:0000313" key="10">
    <source>
        <dbReference type="EMBL" id="BDG62158.1"/>
    </source>
</evidence>
<dbReference type="GO" id="GO:0006605">
    <property type="term" value="P:protein targeting"/>
    <property type="evidence" value="ECO:0007669"/>
    <property type="project" value="UniProtKB-UniRule"/>
</dbReference>
<keyword evidence="6 9" id="KW-1133">Transmembrane helix</keyword>
<protein>
    <recommendedName>
        <fullName evidence="9">Protein translocase subunit SecE</fullName>
    </recommendedName>
</protein>
<dbReference type="RefSeq" id="WP_264842754.1">
    <property type="nucleotide sequence ID" value="NZ_AP025628.1"/>
</dbReference>
<dbReference type="InterPro" id="IPR001901">
    <property type="entry name" value="Translocase_SecE/Sec61-g"/>
</dbReference>
<proteinExistence type="inferred from homology"/>
<dbReference type="PROSITE" id="PS01067">
    <property type="entry name" value="SECE_SEC61G"/>
    <property type="match status" value="1"/>
</dbReference>
<organism evidence="10 11">
    <name type="scientific">Caldinitratiruptor microaerophilus</name>
    <dbReference type="NCBI Taxonomy" id="671077"/>
    <lineage>
        <taxon>Bacteria</taxon>
        <taxon>Bacillati</taxon>
        <taxon>Bacillota</taxon>
        <taxon>Clostridia</taxon>
        <taxon>Eubacteriales</taxon>
        <taxon>Symbiobacteriaceae</taxon>
        <taxon>Caldinitratiruptor</taxon>
    </lineage>
</organism>
<dbReference type="InterPro" id="IPR005807">
    <property type="entry name" value="SecE_bac"/>
</dbReference>
<comment type="function">
    <text evidence="9">Essential subunit of the Sec protein translocation channel SecYEG. Clamps together the 2 halves of SecY. May contact the channel plug during translocation.</text>
</comment>
<evidence type="ECO:0000256" key="1">
    <source>
        <dbReference type="ARBA" id="ARBA00004370"/>
    </source>
</evidence>
<evidence type="ECO:0000256" key="3">
    <source>
        <dbReference type="ARBA" id="ARBA00022475"/>
    </source>
</evidence>
<evidence type="ECO:0000256" key="6">
    <source>
        <dbReference type="ARBA" id="ARBA00022989"/>
    </source>
</evidence>
<feature type="transmembrane region" description="Helical" evidence="9">
    <location>
        <begin position="33"/>
        <end position="54"/>
    </location>
</feature>
<dbReference type="InterPro" id="IPR038379">
    <property type="entry name" value="SecE_sf"/>
</dbReference>
<dbReference type="GO" id="GO:0043952">
    <property type="term" value="P:protein transport by the Sec complex"/>
    <property type="evidence" value="ECO:0007669"/>
    <property type="project" value="UniProtKB-UniRule"/>
</dbReference>
<dbReference type="NCBIfam" id="TIGR00964">
    <property type="entry name" value="secE_bact"/>
    <property type="match status" value="1"/>
</dbReference>
<dbReference type="GO" id="GO:0008320">
    <property type="term" value="F:protein transmembrane transporter activity"/>
    <property type="evidence" value="ECO:0007669"/>
    <property type="project" value="UniProtKB-UniRule"/>
</dbReference>
<dbReference type="Gene3D" id="1.20.5.1030">
    <property type="entry name" value="Preprotein translocase secy subunit"/>
    <property type="match status" value="1"/>
</dbReference>
<name>A0AA35CP48_9FIRM</name>
<dbReference type="PANTHER" id="PTHR33910">
    <property type="entry name" value="PROTEIN TRANSLOCASE SUBUNIT SECE"/>
    <property type="match status" value="1"/>
</dbReference>
<evidence type="ECO:0000256" key="9">
    <source>
        <dbReference type="HAMAP-Rule" id="MF_00422"/>
    </source>
</evidence>
<dbReference type="Proteomes" id="UP001163687">
    <property type="component" value="Chromosome"/>
</dbReference>
<evidence type="ECO:0000256" key="5">
    <source>
        <dbReference type="ARBA" id="ARBA00022927"/>
    </source>
</evidence>
<sequence length="68" mass="7909">MEKLRQWIEDAKKYLREVRGELRKVVWPDRRQTTVLTSVVILSSALVAVIIWAFDKLVSGLMLLLLGR</sequence>
<keyword evidence="3 9" id="KW-1003">Cell membrane</keyword>
<reference evidence="10" key="1">
    <citation type="submission" date="2022-03" db="EMBL/GenBank/DDBJ databases">
        <title>Complete genome sequence of Caldinitratiruptor microaerophilus.</title>
        <authorList>
            <person name="Mukaiyama R."/>
            <person name="Nishiyama T."/>
            <person name="Ueda K."/>
        </authorList>
    </citation>
    <scope>NUCLEOTIDE SEQUENCE</scope>
    <source>
        <strain evidence="10">JCM 16183</strain>
    </source>
</reference>
<keyword evidence="11" id="KW-1185">Reference proteome</keyword>